<evidence type="ECO:0000256" key="1">
    <source>
        <dbReference type="ARBA" id="ARBA00004651"/>
    </source>
</evidence>
<feature type="transmembrane region" description="Helical" evidence="8">
    <location>
        <begin position="127"/>
        <end position="145"/>
    </location>
</feature>
<proteinExistence type="predicted"/>
<evidence type="ECO:0000313" key="11">
    <source>
        <dbReference type="Proteomes" id="UP001501844"/>
    </source>
</evidence>
<feature type="transmembrane region" description="Helical" evidence="8">
    <location>
        <begin position="151"/>
        <end position="183"/>
    </location>
</feature>
<feature type="transmembrane region" description="Helical" evidence="8">
    <location>
        <begin position="311"/>
        <end position="330"/>
    </location>
</feature>
<organism evidence="10 11">
    <name type="scientific">Nibribacter koreensis</name>
    <dbReference type="NCBI Taxonomy" id="1084519"/>
    <lineage>
        <taxon>Bacteria</taxon>
        <taxon>Pseudomonadati</taxon>
        <taxon>Bacteroidota</taxon>
        <taxon>Cytophagia</taxon>
        <taxon>Cytophagales</taxon>
        <taxon>Hymenobacteraceae</taxon>
        <taxon>Nibribacter</taxon>
    </lineage>
</organism>
<keyword evidence="7 8" id="KW-0472">Membrane</keyword>
<evidence type="ECO:0000313" key="10">
    <source>
        <dbReference type="EMBL" id="GAA4309929.1"/>
    </source>
</evidence>
<dbReference type="EMBL" id="BAABGX010000002">
    <property type="protein sequence ID" value="GAA4309929.1"/>
    <property type="molecule type" value="Genomic_DNA"/>
</dbReference>
<evidence type="ECO:0000256" key="2">
    <source>
        <dbReference type="ARBA" id="ARBA00022475"/>
    </source>
</evidence>
<accession>A0ABP8FS34</accession>
<name>A0ABP8FS34_9BACT</name>
<gene>
    <name evidence="10" type="ORF">GCM10023183_27430</name>
</gene>
<evidence type="ECO:0000256" key="3">
    <source>
        <dbReference type="ARBA" id="ARBA00022676"/>
    </source>
</evidence>
<evidence type="ECO:0000259" key="9">
    <source>
        <dbReference type="Pfam" id="PF13231"/>
    </source>
</evidence>
<dbReference type="PANTHER" id="PTHR33908:SF3">
    <property type="entry name" value="UNDECAPRENYL PHOSPHATE-ALPHA-4-AMINO-4-DEOXY-L-ARABINOSE ARABINOSYL TRANSFERASE"/>
    <property type="match status" value="1"/>
</dbReference>
<evidence type="ECO:0000256" key="5">
    <source>
        <dbReference type="ARBA" id="ARBA00022692"/>
    </source>
</evidence>
<evidence type="ECO:0000256" key="7">
    <source>
        <dbReference type="ARBA" id="ARBA00023136"/>
    </source>
</evidence>
<keyword evidence="5 8" id="KW-0812">Transmembrane</keyword>
<protein>
    <recommendedName>
        <fullName evidence="9">Glycosyltransferase RgtA/B/C/D-like domain-containing protein</fullName>
    </recommendedName>
</protein>
<keyword evidence="4" id="KW-0808">Transferase</keyword>
<feature type="domain" description="Glycosyltransferase RgtA/B/C/D-like" evidence="9">
    <location>
        <begin position="50"/>
        <end position="208"/>
    </location>
</feature>
<keyword evidence="3" id="KW-0328">Glycosyltransferase</keyword>
<reference evidence="11" key="1">
    <citation type="journal article" date="2019" name="Int. J. Syst. Evol. Microbiol.">
        <title>The Global Catalogue of Microorganisms (GCM) 10K type strain sequencing project: providing services to taxonomists for standard genome sequencing and annotation.</title>
        <authorList>
            <consortium name="The Broad Institute Genomics Platform"/>
            <consortium name="The Broad Institute Genome Sequencing Center for Infectious Disease"/>
            <person name="Wu L."/>
            <person name="Ma J."/>
        </authorList>
    </citation>
    <scope>NUCLEOTIDE SEQUENCE [LARGE SCALE GENOMIC DNA]</scope>
    <source>
        <strain evidence="11">JCM 17917</strain>
    </source>
</reference>
<keyword evidence="11" id="KW-1185">Reference proteome</keyword>
<feature type="transmembrane region" description="Helical" evidence="8">
    <location>
        <begin position="257"/>
        <end position="274"/>
    </location>
</feature>
<dbReference type="Pfam" id="PF13231">
    <property type="entry name" value="PMT_2"/>
    <property type="match status" value="1"/>
</dbReference>
<keyword evidence="6 8" id="KW-1133">Transmembrane helix</keyword>
<dbReference type="Proteomes" id="UP001501844">
    <property type="component" value="Unassembled WGS sequence"/>
</dbReference>
<evidence type="ECO:0000256" key="4">
    <source>
        <dbReference type="ARBA" id="ARBA00022679"/>
    </source>
</evidence>
<comment type="caution">
    <text evidence="10">The sequence shown here is derived from an EMBL/GenBank/DDBJ whole genome shotgun (WGS) entry which is preliminary data.</text>
</comment>
<dbReference type="PANTHER" id="PTHR33908">
    <property type="entry name" value="MANNOSYLTRANSFERASE YKCB-RELATED"/>
    <property type="match status" value="1"/>
</dbReference>
<feature type="transmembrane region" description="Helical" evidence="8">
    <location>
        <begin position="281"/>
        <end position="299"/>
    </location>
</feature>
<comment type="subcellular location">
    <subcellularLocation>
        <location evidence="1">Cell membrane</location>
        <topology evidence="1">Multi-pass membrane protein</topology>
    </subcellularLocation>
</comment>
<feature type="transmembrane region" description="Helical" evidence="8">
    <location>
        <begin position="98"/>
        <end position="115"/>
    </location>
</feature>
<evidence type="ECO:0000256" key="8">
    <source>
        <dbReference type="SAM" id="Phobius"/>
    </source>
</evidence>
<sequence length="472" mass="54509">MVVPLFGYLGTLPIRLWDESRLANNAFEMYDTGHVLVTTFEYSPDIWNTKPPLLIWLQAGLMKVMGVNEWAVRLPSAVAGLLTCALLLFLSLRYLKSFWFGFIAILVLITAEGYVTEHGTRTGDYDALLTLFTTLSALAFFAYFETKRIRYLYWVFAATALAVLTKSIAGLLFVPALGLYAIMRGQVLPLLKNKHFYIGLAGCLAAIAGYYLLREASSPGYLQAVWDNELGGRYLQVNENHPGDFWFYYYGFSELKLTAWYLLVPCGFAVGLLLKKDRMNRLAVFCAVVIVCFFLVISISKTKLHWYDIPLYPFLAMLIAMLVYTVFDWLRSLAWAHQHMRYNVWPFVFLFVLAINPYRKTLERTYTPEEHPGDKVFFDIGYFLKDALKGKQDITGQSLLYEGFNTHNLFYLYALRDKGTRLDFQDWTNLKPGERVIVPQEHIKQYVREHYDHEVVEEIGTITKFRIHGKKQ</sequence>
<dbReference type="InterPro" id="IPR050297">
    <property type="entry name" value="LipidA_mod_glycosyltrf_83"/>
</dbReference>
<dbReference type="InterPro" id="IPR038731">
    <property type="entry name" value="RgtA/B/C-like"/>
</dbReference>
<evidence type="ECO:0000256" key="6">
    <source>
        <dbReference type="ARBA" id="ARBA00022989"/>
    </source>
</evidence>
<keyword evidence="2" id="KW-1003">Cell membrane</keyword>
<feature type="transmembrane region" description="Helical" evidence="8">
    <location>
        <begin position="70"/>
        <end position="92"/>
    </location>
</feature>